<feature type="domain" description="F-box" evidence="2">
    <location>
        <begin position="1"/>
        <end position="44"/>
    </location>
</feature>
<accession>A0A8H3GD39</accession>
<reference evidence="3" key="1">
    <citation type="submission" date="2021-01" db="EMBL/GenBank/DDBJ databases">
        <authorList>
            <person name="Kaushik A."/>
        </authorList>
    </citation>
    <scope>NUCLEOTIDE SEQUENCE</scope>
    <source>
        <strain evidence="3">AG1-1C</strain>
    </source>
</reference>
<evidence type="ECO:0000313" key="3">
    <source>
        <dbReference type="EMBL" id="CAE6444505.1"/>
    </source>
</evidence>
<dbReference type="InterPro" id="IPR001810">
    <property type="entry name" value="F-box_dom"/>
</dbReference>
<feature type="compositionally biased region" description="Basic and acidic residues" evidence="1">
    <location>
        <begin position="419"/>
        <end position="432"/>
    </location>
</feature>
<dbReference type="PROSITE" id="PS50181">
    <property type="entry name" value="FBOX"/>
    <property type="match status" value="1"/>
</dbReference>
<feature type="region of interest" description="Disordered" evidence="1">
    <location>
        <begin position="387"/>
        <end position="432"/>
    </location>
</feature>
<dbReference type="EMBL" id="CAJMWS010000444">
    <property type="protein sequence ID" value="CAE6444505.1"/>
    <property type="molecule type" value="Genomic_DNA"/>
</dbReference>
<evidence type="ECO:0000259" key="2">
    <source>
        <dbReference type="PROSITE" id="PS50181"/>
    </source>
</evidence>
<comment type="caution">
    <text evidence="3">The sequence shown here is derived from an EMBL/GenBank/DDBJ whole genome shotgun (WGS) entry which is preliminary data.</text>
</comment>
<name>A0A8H3GD39_9AGAM</name>
<evidence type="ECO:0000313" key="4">
    <source>
        <dbReference type="Proteomes" id="UP000663846"/>
    </source>
</evidence>
<sequence length="678" mass="77663">MPLEVFNEIVIHLLPIDLLSLTRSNKFFRKILMFRTSQPLWKAALENIPHLPPCPVHLSEPQYSALLFSKTCSNCGTRVLRRMDPYLHVRLCNTCRDANIMDMELSSKLLQFLPRSDWPPKVIKHTPDGRVYVLKDDFYNLNAPIGLPEPEFIQWQKDMVADIYQRQLHSGELELFLDMSDKEREMEIETLKIQRLYQIEGRLFEAGWARRDTLCSQDKSSEWQRLVEQPKPLTDRIWKNLYPKLVPLLQLNRARNERADMEKRRRERIEKLQGLVSNVRKSLPLLTHVTPKPSLDDSGPAAASTSVAPALDETLVESDYEEFKVELPFPSTAEIITWPTIKDIIDNETSLEDVETQFGTIKDDFDRKVVEWRDKIEQDLLEIWNDHQKDEDGTQPSTGKGKRTVASRPTTISARRSKGRDTTTADNPETHPIELNLPKFITTFTLPDGSTTAYLSDLSESLQLLLRADTMFKGIVFNRTYPAIVPPASPLAMIIGGPESLMHGERWDPSKVKRDDEASAVAKELLARVGRSGATSVEMKALGGNFRCGRCERILPERWEDLAQEKIKAEPKRGFIFNNTHDLDPGNPKPFAHFMTPQAASEYMIEQSAHDMIMMACMKCEEIGIQARYLFALGLAESPIMEHLCNVHDVVQGVPGLHFRQWEHDVQFFDPFNSDSEE</sequence>
<gene>
    <name evidence="3" type="ORF">RDB_LOCUS135746</name>
</gene>
<proteinExistence type="predicted"/>
<dbReference type="AlphaFoldDB" id="A0A8H3GD39"/>
<dbReference type="Proteomes" id="UP000663846">
    <property type="component" value="Unassembled WGS sequence"/>
</dbReference>
<evidence type="ECO:0000256" key="1">
    <source>
        <dbReference type="SAM" id="MobiDB-lite"/>
    </source>
</evidence>
<organism evidence="3 4">
    <name type="scientific">Rhizoctonia solani</name>
    <dbReference type="NCBI Taxonomy" id="456999"/>
    <lineage>
        <taxon>Eukaryota</taxon>
        <taxon>Fungi</taxon>
        <taxon>Dikarya</taxon>
        <taxon>Basidiomycota</taxon>
        <taxon>Agaricomycotina</taxon>
        <taxon>Agaricomycetes</taxon>
        <taxon>Cantharellales</taxon>
        <taxon>Ceratobasidiaceae</taxon>
        <taxon>Rhizoctonia</taxon>
    </lineage>
</organism>
<protein>
    <recommendedName>
        <fullName evidence="2">F-box domain-containing protein</fullName>
    </recommendedName>
</protein>